<dbReference type="PANTHER" id="PTHR35108:SF1">
    <property type="entry name" value="OS04G0461100 PROTEIN"/>
    <property type="match status" value="1"/>
</dbReference>
<comment type="similarity">
    <text evidence="1">Belongs to the chloroplast-specific ribosomal protein cS23 family.</text>
</comment>
<keyword evidence="6" id="KW-0934">Plastid</keyword>
<sequence>MYMSFRFKLVWRENLLGIAIDQIYGEHVVPLTNYYYWPRSDAWSQIRLELKAKNWISVTEQTFILNKTTEILNKLQASPKQNSIFDGSKMSDVEIIATL</sequence>
<evidence type="ECO:0000256" key="3">
    <source>
        <dbReference type="ARBA" id="ARBA00022980"/>
    </source>
</evidence>
<name>A0A7D4XG36_ISOGA</name>
<dbReference type="GO" id="GO:0006412">
    <property type="term" value="P:translation"/>
    <property type="evidence" value="ECO:0007669"/>
    <property type="project" value="InterPro"/>
</dbReference>
<protein>
    <recommendedName>
        <fullName evidence="5">30S ribosomal protein 3, chloroplastic</fullName>
    </recommendedName>
</protein>
<keyword evidence="6" id="KW-0150">Chloroplast</keyword>
<gene>
    <name evidence="6" type="primary">ycf65</name>
</gene>
<evidence type="ECO:0000256" key="5">
    <source>
        <dbReference type="ARBA" id="ARBA00035379"/>
    </source>
</evidence>
<keyword evidence="3" id="KW-0689">Ribosomal protein</keyword>
<evidence type="ECO:0000313" key="6">
    <source>
        <dbReference type="EMBL" id="QKW88490.1"/>
    </source>
</evidence>
<dbReference type="Pfam" id="PF04839">
    <property type="entry name" value="PSRP-3_Ycf65"/>
    <property type="match status" value="1"/>
</dbReference>
<dbReference type="InterPro" id="IPR038447">
    <property type="entry name" value="PSRP-3/Ycf65_sf"/>
</dbReference>
<dbReference type="GO" id="GO:0005840">
    <property type="term" value="C:ribosome"/>
    <property type="evidence" value="ECO:0007669"/>
    <property type="project" value="UniProtKB-KW"/>
</dbReference>
<organism evidence="6">
    <name type="scientific">Isochrysis galbana</name>
    <name type="common">Marine planktonic alga</name>
    <dbReference type="NCBI Taxonomy" id="37099"/>
    <lineage>
        <taxon>Eukaryota</taxon>
        <taxon>Haptista</taxon>
        <taxon>Haptophyta</taxon>
        <taxon>Prymnesiophyceae</taxon>
        <taxon>Isochrysidales</taxon>
        <taxon>Isochrysidaceae</taxon>
        <taxon>Isochrysis</taxon>
    </lineage>
</organism>
<dbReference type="EMBL" id="MT304829">
    <property type="protein sequence ID" value="QKW88490.1"/>
    <property type="molecule type" value="Genomic_DNA"/>
</dbReference>
<geneLocation type="chloroplast" evidence="6"/>
<dbReference type="PANTHER" id="PTHR35108">
    <property type="entry name" value="30S RIBOSOMAL PROTEIN 3, CHLOROPLASTIC"/>
    <property type="match status" value="1"/>
</dbReference>
<reference evidence="6" key="1">
    <citation type="submission" date="2020-04" db="EMBL/GenBank/DDBJ databases">
        <title>The complete chloroplast genome of Isochrysis galbana and comparison with related haptophyte species.</title>
        <authorList>
            <person name="Fang J."/>
        </authorList>
    </citation>
    <scope>NUCLEOTIDE SEQUENCE</scope>
    <source>
        <strain evidence="6">OA3011</strain>
    </source>
</reference>
<keyword evidence="4" id="KW-0687">Ribonucleoprotein</keyword>
<evidence type="ECO:0000256" key="4">
    <source>
        <dbReference type="ARBA" id="ARBA00023274"/>
    </source>
</evidence>
<dbReference type="InterPro" id="IPR006924">
    <property type="entry name" value="Ribosomal_cS23-like"/>
</dbReference>
<dbReference type="RefSeq" id="YP_009873607.1">
    <property type="nucleotide sequence ID" value="NC_049168.1"/>
</dbReference>
<dbReference type="Gene3D" id="3.30.390.140">
    <property type="match status" value="1"/>
</dbReference>
<evidence type="ECO:0000256" key="1">
    <source>
        <dbReference type="ARBA" id="ARBA00008561"/>
    </source>
</evidence>
<dbReference type="AlphaFoldDB" id="A0A7D4XG36"/>
<proteinExistence type="inferred from homology"/>
<evidence type="ECO:0000256" key="2">
    <source>
        <dbReference type="ARBA" id="ARBA00011458"/>
    </source>
</evidence>
<comment type="subunit">
    <text evidence="2">Part of the 30S ribosomal subunit.</text>
</comment>
<dbReference type="GO" id="GO:1990904">
    <property type="term" value="C:ribonucleoprotein complex"/>
    <property type="evidence" value="ECO:0007669"/>
    <property type="project" value="UniProtKB-KW"/>
</dbReference>
<dbReference type="GeneID" id="55768416"/>
<dbReference type="GO" id="GO:0003735">
    <property type="term" value="F:structural constituent of ribosome"/>
    <property type="evidence" value="ECO:0007669"/>
    <property type="project" value="InterPro"/>
</dbReference>
<accession>A0A7D4XG36</accession>